<evidence type="ECO:0000256" key="4">
    <source>
        <dbReference type="SAM" id="MobiDB-lite"/>
    </source>
</evidence>
<dbReference type="InterPro" id="IPR013783">
    <property type="entry name" value="Ig-like_fold"/>
</dbReference>
<comment type="caution">
    <text evidence="6">The sequence shown here is derived from an EMBL/GenBank/DDBJ whole genome shotgun (WGS) entry which is preliminary data.</text>
</comment>
<dbReference type="AlphaFoldDB" id="J9E5X5"/>
<feature type="domain" description="Ig-like" evidence="5">
    <location>
        <begin position="897"/>
        <end position="987"/>
    </location>
</feature>
<keyword evidence="3" id="KW-0393">Immunoglobulin domain</keyword>
<dbReference type="Gene3D" id="2.60.40.10">
    <property type="entry name" value="Immunoglobulins"/>
    <property type="match status" value="1"/>
</dbReference>
<feature type="region of interest" description="Disordered" evidence="4">
    <location>
        <begin position="225"/>
        <end position="260"/>
    </location>
</feature>
<dbReference type="Proteomes" id="UP000004810">
    <property type="component" value="Unassembled WGS sequence"/>
</dbReference>
<feature type="non-terminal residue" evidence="6">
    <location>
        <position position="1037"/>
    </location>
</feature>
<sequence length="1037" mass="117620">MKELTDATAAAETETIFPVYTDAKQHEVHNILMQINNEISIIKRCCQRNISKTSIDAAVGLLHKVRNNVSSMIDLISVYRKRLGKKSSTEKGLNVSREGMKSSKRSTHHLSPYSRTGFFFKTDASVNLYFVKREESEVINAIVKLFSLSDKFGKQLSESENSQISTYDDAIFDDKNKTLEEIRIDPLWTAVSESTINKDEVFSSNSIDPQANSFSLHSVQEAIPVRPPRKSREMSQQGVSSPLSPPPIPPFRMKKQRPKSCDNYGNSLIRPSSSDMPNYHPMPIMTTNIQTEDEKVLQLDDIDYVDDCSKLMNFTNMNDLSVSIPKQKSETFDERNISYEGIIKKGKSFYNCSYIWPSKEAYHILLEIFDESNSIQLLCEDSDYAPESVMHSLFLFESIDKIEEETDETLLQTFEDLSDMNIRKAETITENATKLDENFSLLKDERKDEKNSTIFEFDENYNENTSKYQVCLDRNINENSKSIDNLRSSTSENALFESIQKPTQHSHIFLDTKAHESTVINPLEDEANSLHEIESIDDKDEILDELDDLMVICNPHASIIDGIDLLPTIMEDSENSKLANSFMSVSTNTVIANVDMQEINNDIEDGEESDITATSTLESTTTGLSNRITQNLLNKCDTDDVNYLDNYKRRVIVVCESDAEQMSDEITINICYKKPSNKLKVVAILSPEIGAKAEAYTVIGEDFDVLVEQPDEAQDLTVNILDHISDSISLDLMLPNTVEVDLSLKHSEQYEGILSYQIENLIDSGTDEERRSMTSDNDHYHHSSKATGDKEQRTGIFVNIIARSMHDIARASLEEIPWGEVSMYVVMQPIMTRSKTDSETRNSLIQNVTVSESNETEKRSLHSHESVCSLSQQSFDWSEFGDRNTNGQNFNIPSYVVREGSTASITCEFNNFLTPGSVIDWFKGKNLMEIIPGKTDRISHDLLEVLVISHVNLMDGDIYSIRVNDMIYPIACLIIENANAASFEKLNDDNVHFISPPQTLFVMEGQPSIISCQVNSIDQKIEWCKDNKKWITENERI</sequence>
<dbReference type="PANTHER" id="PTHR12231">
    <property type="entry name" value="CTX-RELATED TYPE I TRANSMEMBRANE PROTEIN"/>
    <property type="match status" value="1"/>
</dbReference>
<dbReference type="InterPro" id="IPR036179">
    <property type="entry name" value="Ig-like_dom_sf"/>
</dbReference>
<keyword evidence="1" id="KW-0677">Repeat</keyword>
<evidence type="ECO:0000256" key="1">
    <source>
        <dbReference type="ARBA" id="ARBA00022737"/>
    </source>
</evidence>
<feature type="compositionally biased region" description="Basic and acidic residues" evidence="4">
    <location>
        <begin position="767"/>
        <end position="789"/>
    </location>
</feature>
<protein>
    <recommendedName>
        <fullName evidence="5">Ig-like domain-containing protein</fullName>
    </recommendedName>
</protein>
<accession>J9E5X5</accession>
<evidence type="ECO:0000256" key="3">
    <source>
        <dbReference type="ARBA" id="ARBA00023319"/>
    </source>
</evidence>
<evidence type="ECO:0000256" key="2">
    <source>
        <dbReference type="ARBA" id="ARBA00023157"/>
    </source>
</evidence>
<keyword evidence="2" id="KW-1015">Disulfide bond</keyword>
<dbReference type="InterPro" id="IPR051170">
    <property type="entry name" value="Neural/epithelial_adhesion"/>
</dbReference>
<name>J9E5X5_WUCBA</name>
<dbReference type="PANTHER" id="PTHR12231:SF253">
    <property type="entry name" value="DPR-INTERACTING PROTEIN ETA, ISOFORM B-RELATED"/>
    <property type="match status" value="1"/>
</dbReference>
<evidence type="ECO:0000259" key="5">
    <source>
        <dbReference type="PROSITE" id="PS50835"/>
    </source>
</evidence>
<feature type="region of interest" description="Disordered" evidence="4">
    <location>
        <begin position="89"/>
        <end position="109"/>
    </location>
</feature>
<proteinExistence type="predicted"/>
<reference evidence="7" key="1">
    <citation type="submission" date="2012-08" db="EMBL/GenBank/DDBJ databases">
        <title>The Genome Sequence of Wuchereria bancrofti.</title>
        <authorList>
            <person name="Nutman T.B."/>
            <person name="Fink D.L."/>
            <person name="Russ C."/>
            <person name="Young S."/>
            <person name="Zeng Q."/>
            <person name="Koehrsen M."/>
            <person name="Alvarado L."/>
            <person name="Berlin A."/>
            <person name="Chapman S.B."/>
            <person name="Chen Z."/>
            <person name="Freedman E."/>
            <person name="Gellesch M."/>
            <person name="Goldberg J."/>
            <person name="Griggs A."/>
            <person name="Gujja S."/>
            <person name="Heilman E.R."/>
            <person name="Heiman D."/>
            <person name="Hepburn T."/>
            <person name="Howarth C."/>
            <person name="Jen D."/>
            <person name="Larson L."/>
            <person name="Lewis B."/>
            <person name="Mehta T."/>
            <person name="Park D."/>
            <person name="Pearson M."/>
            <person name="Roberts A."/>
            <person name="Saif S."/>
            <person name="Shea T."/>
            <person name="Shenoy N."/>
            <person name="Sisk P."/>
            <person name="Stolte C."/>
            <person name="Sykes S."/>
            <person name="Walk T."/>
            <person name="White J."/>
            <person name="Yandava C."/>
            <person name="Haas B."/>
            <person name="Henn M.R."/>
            <person name="Nusbaum C."/>
            <person name="Birren B."/>
        </authorList>
    </citation>
    <scope>NUCLEOTIDE SEQUENCE [LARGE SCALE GENOMIC DNA]</scope>
    <source>
        <strain evidence="7">NA</strain>
    </source>
</reference>
<feature type="region of interest" description="Disordered" evidence="4">
    <location>
        <begin position="766"/>
        <end position="789"/>
    </location>
</feature>
<evidence type="ECO:0000313" key="7">
    <source>
        <dbReference type="Proteomes" id="UP000004810"/>
    </source>
</evidence>
<evidence type="ECO:0000313" key="6">
    <source>
        <dbReference type="EMBL" id="EJW77681.1"/>
    </source>
</evidence>
<gene>
    <name evidence="6" type="ORF">WUBG_11409</name>
</gene>
<organism evidence="6 7">
    <name type="scientific">Wuchereria bancrofti</name>
    <dbReference type="NCBI Taxonomy" id="6293"/>
    <lineage>
        <taxon>Eukaryota</taxon>
        <taxon>Metazoa</taxon>
        <taxon>Ecdysozoa</taxon>
        <taxon>Nematoda</taxon>
        <taxon>Chromadorea</taxon>
        <taxon>Rhabditida</taxon>
        <taxon>Spirurina</taxon>
        <taxon>Spiruromorpha</taxon>
        <taxon>Filarioidea</taxon>
        <taxon>Onchocercidae</taxon>
        <taxon>Wuchereria</taxon>
    </lineage>
</organism>
<dbReference type="SUPFAM" id="SSF48726">
    <property type="entry name" value="Immunoglobulin"/>
    <property type="match status" value="1"/>
</dbReference>
<dbReference type="EMBL" id="ADBV01007481">
    <property type="protein sequence ID" value="EJW77681.1"/>
    <property type="molecule type" value="Genomic_DNA"/>
</dbReference>
<dbReference type="InterPro" id="IPR007110">
    <property type="entry name" value="Ig-like_dom"/>
</dbReference>
<dbReference type="GO" id="GO:0043005">
    <property type="term" value="C:neuron projection"/>
    <property type="evidence" value="ECO:0007669"/>
    <property type="project" value="TreeGrafter"/>
</dbReference>
<dbReference type="PROSITE" id="PS50835">
    <property type="entry name" value="IG_LIKE"/>
    <property type="match status" value="1"/>
</dbReference>